<organism evidence="2 3">
    <name type="scientific">Coprinellus micaceus</name>
    <name type="common">Glistening ink-cap mushroom</name>
    <name type="synonym">Coprinus micaceus</name>
    <dbReference type="NCBI Taxonomy" id="71717"/>
    <lineage>
        <taxon>Eukaryota</taxon>
        <taxon>Fungi</taxon>
        <taxon>Dikarya</taxon>
        <taxon>Basidiomycota</taxon>
        <taxon>Agaricomycotina</taxon>
        <taxon>Agaricomycetes</taxon>
        <taxon>Agaricomycetidae</taxon>
        <taxon>Agaricales</taxon>
        <taxon>Agaricineae</taxon>
        <taxon>Psathyrellaceae</taxon>
        <taxon>Coprinellus</taxon>
    </lineage>
</organism>
<dbReference type="AlphaFoldDB" id="A0A4Y7TU43"/>
<comment type="caution">
    <text evidence="2">The sequence shown here is derived from an EMBL/GenBank/DDBJ whole genome shotgun (WGS) entry which is preliminary data.</text>
</comment>
<evidence type="ECO:0000313" key="2">
    <source>
        <dbReference type="EMBL" id="TEB37132.1"/>
    </source>
</evidence>
<dbReference type="Proteomes" id="UP000298030">
    <property type="component" value="Unassembled WGS sequence"/>
</dbReference>
<sequence>MAGPQQRTKLQGRCEAHGNVVVTYDLRGRLFAPAIPSHPHGEEGQASLRLPSRPGSYIAPALRVSASGQDGFLDSNPPPGLGIDASDLDCRHPQTPISLPYGLRYLRGAKELWCAAQRIFARDVMFPLRYCHCPPAHADFADITISNAGLPSDRLERRYLRRTRPSAQYSPGSGATGQRVGWLTDPTNRHSPILATNAPLPRGCASQWIEKGGSILDDRYLGAKDSNIQASRRRLYTYDYLPEPSHNSSPSSMLASLDPWTPGTSKGSDAVRGGRTGGTPSVERVIQGTSSPVQRVGCVRRSEAEATRSAVMQPTSTITSKIPIGRSWVGKSYFPAVPPSLFAIG</sequence>
<evidence type="ECO:0000256" key="1">
    <source>
        <dbReference type="SAM" id="MobiDB-lite"/>
    </source>
</evidence>
<protein>
    <submittedName>
        <fullName evidence="2">Uncharacterized protein</fullName>
    </submittedName>
</protein>
<keyword evidence="3" id="KW-1185">Reference proteome</keyword>
<gene>
    <name evidence="2" type="ORF">FA13DRAFT_1880265</name>
</gene>
<feature type="region of interest" description="Disordered" evidence="1">
    <location>
        <begin position="245"/>
        <end position="296"/>
    </location>
</feature>
<evidence type="ECO:0000313" key="3">
    <source>
        <dbReference type="Proteomes" id="UP000298030"/>
    </source>
</evidence>
<feature type="compositionally biased region" description="Polar residues" evidence="1">
    <location>
        <begin position="245"/>
        <end position="254"/>
    </location>
</feature>
<accession>A0A4Y7TU43</accession>
<proteinExistence type="predicted"/>
<name>A0A4Y7TU43_COPMI</name>
<dbReference type="EMBL" id="QPFP01000004">
    <property type="protein sequence ID" value="TEB37132.1"/>
    <property type="molecule type" value="Genomic_DNA"/>
</dbReference>
<reference evidence="2 3" key="1">
    <citation type="journal article" date="2019" name="Nat. Ecol. Evol.">
        <title>Megaphylogeny resolves global patterns of mushroom evolution.</title>
        <authorList>
            <person name="Varga T."/>
            <person name="Krizsan K."/>
            <person name="Foldi C."/>
            <person name="Dima B."/>
            <person name="Sanchez-Garcia M."/>
            <person name="Sanchez-Ramirez S."/>
            <person name="Szollosi G.J."/>
            <person name="Szarkandi J.G."/>
            <person name="Papp V."/>
            <person name="Albert L."/>
            <person name="Andreopoulos W."/>
            <person name="Angelini C."/>
            <person name="Antonin V."/>
            <person name="Barry K.W."/>
            <person name="Bougher N.L."/>
            <person name="Buchanan P."/>
            <person name="Buyck B."/>
            <person name="Bense V."/>
            <person name="Catcheside P."/>
            <person name="Chovatia M."/>
            <person name="Cooper J."/>
            <person name="Damon W."/>
            <person name="Desjardin D."/>
            <person name="Finy P."/>
            <person name="Geml J."/>
            <person name="Haridas S."/>
            <person name="Hughes K."/>
            <person name="Justo A."/>
            <person name="Karasinski D."/>
            <person name="Kautmanova I."/>
            <person name="Kiss B."/>
            <person name="Kocsube S."/>
            <person name="Kotiranta H."/>
            <person name="LaButti K.M."/>
            <person name="Lechner B.E."/>
            <person name="Liimatainen K."/>
            <person name="Lipzen A."/>
            <person name="Lukacs Z."/>
            <person name="Mihaltcheva S."/>
            <person name="Morgado L.N."/>
            <person name="Niskanen T."/>
            <person name="Noordeloos M.E."/>
            <person name="Ohm R.A."/>
            <person name="Ortiz-Santana B."/>
            <person name="Ovrebo C."/>
            <person name="Racz N."/>
            <person name="Riley R."/>
            <person name="Savchenko A."/>
            <person name="Shiryaev A."/>
            <person name="Soop K."/>
            <person name="Spirin V."/>
            <person name="Szebenyi C."/>
            <person name="Tomsovsky M."/>
            <person name="Tulloss R.E."/>
            <person name="Uehling J."/>
            <person name="Grigoriev I.V."/>
            <person name="Vagvolgyi C."/>
            <person name="Papp T."/>
            <person name="Martin F.M."/>
            <person name="Miettinen O."/>
            <person name="Hibbett D.S."/>
            <person name="Nagy L.G."/>
        </authorList>
    </citation>
    <scope>NUCLEOTIDE SEQUENCE [LARGE SCALE GENOMIC DNA]</scope>
    <source>
        <strain evidence="2 3">FP101781</strain>
    </source>
</reference>